<evidence type="ECO:0000259" key="2">
    <source>
        <dbReference type="PROSITE" id="PS50104"/>
    </source>
</evidence>
<organism evidence="3 4">
    <name type="scientific">Burkholderia aenigmatica</name>
    <dbReference type="NCBI Taxonomy" id="2015348"/>
    <lineage>
        <taxon>Bacteria</taxon>
        <taxon>Pseudomonadati</taxon>
        <taxon>Pseudomonadota</taxon>
        <taxon>Betaproteobacteria</taxon>
        <taxon>Burkholderiales</taxon>
        <taxon>Burkholderiaceae</taxon>
        <taxon>Burkholderia</taxon>
        <taxon>Burkholderia cepacia complex</taxon>
    </lineage>
</organism>
<evidence type="ECO:0000256" key="1">
    <source>
        <dbReference type="SAM" id="MobiDB-lite"/>
    </source>
</evidence>
<dbReference type="RefSeq" id="WP_175223588.1">
    <property type="nucleotide sequence ID" value="NZ_CABWIL020000048.1"/>
</dbReference>
<dbReference type="Gene3D" id="3.40.50.10140">
    <property type="entry name" value="Toll/interleukin-1 receptor homology (TIR) domain"/>
    <property type="match status" value="1"/>
</dbReference>
<reference evidence="3 4" key="1">
    <citation type="submission" date="2020-04" db="EMBL/GenBank/DDBJ databases">
        <authorList>
            <person name="Depoorter E."/>
        </authorList>
    </citation>
    <scope>NUCLEOTIDE SEQUENCE [LARGE SCALE GENOMIC DNA]</scope>
    <source>
        <strain evidence="3 4">BCC0217</strain>
    </source>
</reference>
<proteinExistence type="predicted"/>
<dbReference type="Pfam" id="PF13676">
    <property type="entry name" value="TIR_2"/>
    <property type="match status" value="1"/>
</dbReference>
<dbReference type="SUPFAM" id="SSF52200">
    <property type="entry name" value="Toll/Interleukin receptor TIR domain"/>
    <property type="match status" value="1"/>
</dbReference>
<dbReference type="SMART" id="SM00255">
    <property type="entry name" value="TIR"/>
    <property type="match status" value="1"/>
</dbReference>
<evidence type="ECO:0000313" key="3">
    <source>
        <dbReference type="EMBL" id="CAB3974548.1"/>
    </source>
</evidence>
<accession>A0A6J5JTB6</accession>
<feature type="compositionally biased region" description="Low complexity" evidence="1">
    <location>
        <begin position="146"/>
        <end position="162"/>
    </location>
</feature>
<gene>
    <name evidence="3" type="ORF">BLA3211_08068</name>
</gene>
<dbReference type="AlphaFoldDB" id="A0A6J5JTB6"/>
<feature type="region of interest" description="Disordered" evidence="1">
    <location>
        <begin position="146"/>
        <end position="177"/>
    </location>
</feature>
<dbReference type="InterPro" id="IPR000157">
    <property type="entry name" value="TIR_dom"/>
</dbReference>
<evidence type="ECO:0000313" key="4">
    <source>
        <dbReference type="Proteomes" id="UP000494301"/>
    </source>
</evidence>
<protein>
    <recommendedName>
        <fullName evidence="2">TIR domain-containing protein</fullName>
    </recommendedName>
</protein>
<dbReference type="InterPro" id="IPR035897">
    <property type="entry name" value="Toll_tir_struct_dom_sf"/>
</dbReference>
<dbReference type="EMBL" id="CABWIL020000048">
    <property type="protein sequence ID" value="CAB3974548.1"/>
    <property type="molecule type" value="Genomic_DNA"/>
</dbReference>
<dbReference type="PROSITE" id="PS50104">
    <property type="entry name" value="TIR"/>
    <property type="match status" value="1"/>
</dbReference>
<sequence length="326" mass="36224">MASVFFSYTHVDEALRDQLEVHLSLLKREGLISAWHDRRIVAGDNLDDSIDEQLENADIILLLVSANFIASEYCFATEMKRAIERHEAGQARVIPVILRACDWHSAPFGKLNAVPTDGKPVTSWPNQDEAFANIAKSIRTAVAAKSASPAPRAHDAAPASAPLTRPAAAEPAFSTQLPRSSNLRVKHQFSDLDRDTFVSETFDFIARFFEGSLMELEKRHSQFQGRFSRIDTRRFTASIYKDGKSISQCSVAHGGAFGGNSNREITYSSQIATHTNSFNEALTVTEDSQTLYLKPMMNMARGVADKLSDTGAAEYFWSMLMEPIQR</sequence>
<name>A0A6J5JTB6_9BURK</name>
<dbReference type="GO" id="GO:0007165">
    <property type="term" value="P:signal transduction"/>
    <property type="evidence" value="ECO:0007669"/>
    <property type="project" value="InterPro"/>
</dbReference>
<feature type="domain" description="TIR" evidence="2">
    <location>
        <begin position="1"/>
        <end position="142"/>
    </location>
</feature>
<dbReference type="Proteomes" id="UP000494301">
    <property type="component" value="Unassembled WGS sequence"/>
</dbReference>